<accession>B7XH53</accession>
<dbReference type="GO" id="GO:0046527">
    <property type="term" value="F:glucosyltransferase activity"/>
    <property type="evidence" value="ECO:0007669"/>
    <property type="project" value="InterPro"/>
</dbReference>
<keyword evidence="6 13" id="KW-0808">Transferase</keyword>
<dbReference type="EMBL" id="AB476745">
    <property type="protein sequence ID" value="BAH10849.1"/>
    <property type="molecule type" value="Genomic_DNA"/>
</dbReference>
<dbReference type="InterPro" id="IPR027636">
    <property type="entry name" value="Glucan-bd_rpt"/>
</dbReference>
<dbReference type="InterPro" id="IPR022263">
    <property type="entry name" value="KxYKxGKxW"/>
</dbReference>
<feature type="domain" description="Glycoside hydrolase family 70 catalytic" evidence="12">
    <location>
        <begin position="274"/>
        <end position="1097"/>
    </location>
</feature>
<dbReference type="InterPro" id="IPR003318">
    <property type="entry name" value="Glyco_hydro70cat"/>
</dbReference>
<evidence type="ECO:0000256" key="6">
    <source>
        <dbReference type="ARBA" id="ARBA00022679"/>
    </source>
</evidence>
<dbReference type="Gene3D" id="2.60.40.1180">
    <property type="entry name" value="Golgi alpha-mannosidase II"/>
    <property type="match status" value="1"/>
</dbReference>
<feature type="compositionally biased region" description="Low complexity" evidence="11">
    <location>
        <begin position="90"/>
        <end position="112"/>
    </location>
</feature>
<sequence length="1511" mass="167290">MIFMERKLHYKLHKVKKQWVTIAVASAGLASIVGAGSVGQTVSADDLAQDQSSASEQKAASDQKQEEVASDAANTASAKVTSEKEVSQASDTTSESSQVQSQDQASAKQASDLAPATKAAPQAESQAGTSTASSEAAPAASSQEVAKSTTGSVSQNEEAAALSLANIKKIDGKFYYVMADGSYKKNFAITVDGQMLYFDAKTGALSSTSTYSFSQGLTPIVSDFSVNNKAFDSSEKSFELVDGYLTAESWYRPAKILENGKTWVDSKETDLRPVLMSWWPNKDTQVAYLNYMSKALGGKEEFTTETSQLTLNTAAELIQAKIEARVSKEQGTKWLREAMAAFVATQSRWNKDSEQYDKADHLQGGALLYTNNNLTEWANSNWRLLNRTPTRQDGKTHYSKADKYGGYEFLLANDVDNSNPVVQAEMLNQIHYLMNWGEIVMGDKNANFDGIRVDAVDNVNADTLQLYTNYFNSVYGVNKSEAQALAHISVLEAWSYNDNDYNQDTNGAALAMDNGLRFSLLYTLTRPINERTPGMSTLIKSEYGLTDRTKNDKYGDTQPSYVFVRAHDSEVQTVIAQIIKEKIDPTTDGFTFTLDQLKQAFEIYNKDMNSVNKHYTHYNIPAAYAVMLSNMESVTRVYYGDLFTDDGQYMASKSPYYDAINTLLRARIRYAAGGQIMEHNSYKPSAAMKAAHPDAGNVLGNSEVLVSVRFGQDVMSADDMTGGKLAKTSGMFTLISNNPELELDVNEEIKVNVGKIHAGQAYRPLLLTTDKGLQKYLNDSDTKLTKVADKDGFITFKGSEIKGYKQVEVNGYLSVWVPVGAKADQDIRVAPSTAAKGEKAKTYTASQALESQLIYEGFSNFQDFVQKDSQYTNKKIAENTDLFKAWGVTSFEMAPQYVSATDGTFLDSIIENGYAFTDRYDLAMSKNNKYGSKEDLANALKALHAAGIQAIADWVPDQIYQLPGKEVVTASRVDNYGRVKVDQPLVEKLYLANTKSSGKDFQAKYGGEFLAELQKKYPEMFTTKMISTGKTIDPSVKLKEWSAKYFNGTNVLDRGTDYVLSDEGTGKYFTVNENGDFLPASLTGNKDAKTGFYNDGKGIVYYTTAGNKAKSAFVTEAGNTYYFDYTGHMVTGPNVINTKFYYFLPNGVMLKDAIKQDEKGRSVYYGKTGVMYKGGRDNEWFAMTDSKGQMRFRHFDNYGFMSMGLVTIHGNVQYYDEEGFQVKGEFVTDKDGQTRYFDQGSGNLVKGQFLNKDGNWYYLDDQGLVAKGAQTIKGQKLYFDTKTGVQVKGDFVTDKDGNTFFYSGDTGDLILGQFFSTGNNAWFYADENGHVAKGAKTIRGQKLYFDTKTGQQAKGRFIRDDKGVRYYDADTGTLVTNAFLETKAGSNQWYYMGADGYAVKGNQTIKNQHMHFDAETGQQAKGIIVTDANGRKYFYDTFTGSRVVNQFVLVNGNWYFFGYDGAAVTGFHDIKGQHLYFNSDGTQAKGTTVKIGNRSYTFDAHTGELTSVHYG</sequence>
<feature type="compositionally biased region" description="Polar residues" evidence="11">
    <location>
        <begin position="46"/>
        <end position="58"/>
    </location>
</feature>
<gene>
    <name evidence="13" type="primary">gtf</name>
</gene>
<evidence type="ECO:0000256" key="8">
    <source>
        <dbReference type="ARBA" id="ARBA00022737"/>
    </source>
</evidence>
<evidence type="ECO:0000256" key="10">
    <source>
        <dbReference type="ARBA" id="ARBA00032238"/>
    </source>
</evidence>
<dbReference type="SUPFAM" id="SSF69360">
    <property type="entry name" value="Cell wall binding repeat"/>
    <property type="match status" value="3"/>
</dbReference>
<dbReference type="SMR" id="B7XH53"/>
<keyword evidence="5" id="KW-0328">Glycosyltransferase</keyword>
<dbReference type="NCBIfam" id="TIGR04035">
    <property type="entry name" value="glucan_65_rpt"/>
    <property type="match status" value="5"/>
</dbReference>
<dbReference type="Gene3D" id="2.30.30.420">
    <property type="entry name" value="glucansucrase"/>
    <property type="match status" value="1"/>
</dbReference>
<evidence type="ECO:0000256" key="7">
    <source>
        <dbReference type="ARBA" id="ARBA00022729"/>
    </source>
</evidence>
<dbReference type="Gene3D" id="3.20.20.470">
    <property type="entry name" value="Glucansucrase"/>
    <property type="match status" value="1"/>
</dbReference>
<dbReference type="NCBIfam" id="TIGR03715">
    <property type="entry name" value="KxYKxGKxW"/>
    <property type="match status" value="1"/>
</dbReference>
<dbReference type="CAZy" id="GH70">
    <property type="family name" value="Glycoside Hydrolase Family 70"/>
</dbReference>
<feature type="region of interest" description="Disordered" evidence="11">
    <location>
        <begin position="46"/>
        <end position="153"/>
    </location>
</feature>
<evidence type="ECO:0000256" key="1">
    <source>
        <dbReference type="ARBA" id="ARBA00001152"/>
    </source>
</evidence>
<protein>
    <recommendedName>
        <fullName evidence="4">dextransucrase</fullName>
        <ecNumber evidence="4">2.4.1.5</ecNumber>
    </recommendedName>
    <alternativeName>
        <fullName evidence="9">Dextransucrase</fullName>
    </alternativeName>
    <alternativeName>
        <fullName evidence="10">Sucrose 6-glucosyltransferase</fullName>
    </alternativeName>
</protein>
<comment type="catalytic activity">
    <reaction evidence="1">
        <text>[(1-&gt;6)-alpha-D-glucosyl](n) + sucrose = [(1-&gt;6)-alpha-D-glucosyl](n+1) + D-fructose</text>
        <dbReference type="Rhea" id="RHEA:18825"/>
        <dbReference type="Rhea" id="RHEA-COMP:11144"/>
        <dbReference type="Rhea" id="RHEA-COMP:11145"/>
        <dbReference type="ChEBI" id="CHEBI:17992"/>
        <dbReference type="ChEBI" id="CHEBI:18269"/>
        <dbReference type="ChEBI" id="CHEBI:37721"/>
        <dbReference type="EC" id="2.4.1.5"/>
    </reaction>
</comment>
<reference evidence="13" key="1">
    <citation type="submission" date="2009-01" db="EMBL/GenBank/DDBJ databases">
        <title>Cloning ans characterization of glucosyltransferase genes from Streptococcus sobrinus and Streptococcus downei.</title>
        <authorList>
            <person name="Tsumori H."/>
            <person name="Shimamura A."/>
            <person name="Yamakami K."/>
            <person name="Sakurai Y."/>
        </authorList>
    </citation>
    <scope>NUCLEOTIDE SEQUENCE</scope>
    <source>
        <strain evidence="13">6715</strain>
    </source>
</reference>
<keyword evidence="7" id="KW-0732">Signal</keyword>
<comment type="function">
    <text evidence="2">Production of extracellular glucans, that are thought to play a key role in the development of the dental plaque because of their ability to adhere to smooth surfaces and mediate the aggregation of bacterial cells and food debris.</text>
</comment>
<evidence type="ECO:0000256" key="9">
    <source>
        <dbReference type="ARBA" id="ARBA00029911"/>
    </source>
</evidence>
<dbReference type="Gene3D" id="3.20.20.80">
    <property type="entry name" value="Glycosidases"/>
    <property type="match status" value="1"/>
</dbReference>
<proteinExistence type="inferred from homology"/>
<dbReference type="EC" id="2.4.1.5" evidence="4"/>
<evidence type="ECO:0000256" key="2">
    <source>
        <dbReference type="ARBA" id="ARBA00003243"/>
    </source>
</evidence>
<dbReference type="SUPFAM" id="SSF51445">
    <property type="entry name" value="(Trans)glycosidases"/>
    <property type="match status" value="2"/>
</dbReference>
<evidence type="ECO:0000256" key="3">
    <source>
        <dbReference type="ARBA" id="ARBA00009247"/>
    </source>
</evidence>
<organism evidence="13">
    <name type="scientific">Streptococcus sobrinus</name>
    <dbReference type="NCBI Taxonomy" id="1310"/>
    <lineage>
        <taxon>Bacteria</taxon>
        <taxon>Bacillati</taxon>
        <taxon>Bacillota</taxon>
        <taxon>Bacilli</taxon>
        <taxon>Lactobacillales</taxon>
        <taxon>Streptococcaceae</taxon>
        <taxon>Streptococcus</taxon>
    </lineage>
</organism>
<dbReference type="InterPro" id="IPR018337">
    <property type="entry name" value="Cell_wall/Cho-bd_repeat"/>
</dbReference>
<dbReference type="Gene3D" id="2.10.270.10">
    <property type="entry name" value="Cholin Binding"/>
    <property type="match status" value="4"/>
</dbReference>
<dbReference type="InterPro" id="IPR013780">
    <property type="entry name" value="Glyco_hydro_b"/>
</dbReference>
<evidence type="ECO:0000313" key="13">
    <source>
        <dbReference type="EMBL" id="BAH10849.1"/>
    </source>
</evidence>
<keyword evidence="8" id="KW-0677">Repeat</keyword>
<dbReference type="Pfam" id="PF19258">
    <property type="entry name" value="KxYKxGKxW_sig"/>
    <property type="match status" value="1"/>
</dbReference>
<name>B7XH53_9STRE</name>
<dbReference type="GO" id="GO:0047849">
    <property type="term" value="F:dextransucrase activity"/>
    <property type="evidence" value="ECO:0007669"/>
    <property type="project" value="UniProtKB-EC"/>
</dbReference>
<evidence type="ECO:0000256" key="11">
    <source>
        <dbReference type="SAM" id="MobiDB-lite"/>
    </source>
</evidence>
<evidence type="ECO:0000259" key="12">
    <source>
        <dbReference type="Pfam" id="PF02324"/>
    </source>
</evidence>
<dbReference type="Pfam" id="PF19127">
    <property type="entry name" value="Choline_bind_3"/>
    <property type="match status" value="6"/>
</dbReference>
<dbReference type="Pfam" id="PF02324">
    <property type="entry name" value="Glyco_hydro_70"/>
    <property type="match status" value="1"/>
</dbReference>
<evidence type="ECO:0000256" key="5">
    <source>
        <dbReference type="ARBA" id="ARBA00022676"/>
    </source>
</evidence>
<evidence type="ECO:0000256" key="4">
    <source>
        <dbReference type="ARBA" id="ARBA00012592"/>
    </source>
</evidence>
<comment type="similarity">
    <text evidence="3">Belongs to the glycosyl hydrolase 70 family.</text>
</comment>
<feature type="compositionally biased region" description="Low complexity" evidence="11">
    <location>
        <begin position="122"/>
        <end position="146"/>
    </location>
</feature>
<dbReference type="GO" id="GO:0009250">
    <property type="term" value="P:glucan biosynthetic process"/>
    <property type="evidence" value="ECO:0007669"/>
    <property type="project" value="InterPro"/>
</dbReference>
<dbReference type="InterPro" id="IPR017853">
    <property type="entry name" value="GH"/>
</dbReference>
<dbReference type="Gene3D" id="2.30.30.20">
    <property type="entry name" value="Aspartate carbamoyltransferase regulatory subunit, C-terminal domain"/>
    <property type="match status" value="1"/>
</dbReference>
<dbReference type="Pfam" id="PF01473">
    <property type="entry name" value="Choline_bind_1"/>
    <property type="match status" value="1"/>
</dbReference>